<gene>
    <name evidence="3" type="ORF">SAMN02745194_00221</name>
</gene>
<protein>
    <submittedName>
        <fullName evidence="3">NIPSNAP protein</fullName>
    </submittedName>
</protein>
<dbReference type="PANTHER" id="PTHR21017">
    <property type="entry name" value="NIPSNAP-RELATED"/>
    <property type="match status" value="1"/>
</dbReference>
<dbReference type="Proteomes" id="UP000184387">
    <property type="component" value="Unassembled WGS sequence"/>
</dbReference>
<dbReference type="Pfam" id="PF07978">
    <property type="entry name" value="NIPSNAP"/>
    <property type="match status" value="1"/>
</dbReference>
<reference evidence="3 4" key="1">
    <citation type="submission" date="2016-11" db="EMBL/GenBank/DDBJ databases">
        <authorList>
            <person name="Jaros S."/>
            <person name="Januszkiewicz K."/>
            <person name="Wedrychowicz H."/>
        </authorList>
    </citation>
    <scope>NUCLEOTIDE SEQUENCE [LARGE SCALE GENOMIC DNA]</scope>
    <source>
        <strain evidence="3 4">DSM 14916</strain>
    </source>
</reference>
<dbReference type="STRING" id="198092.SAMN02745194_00221"/>
<feature type="domain" description="NIPSNAP" evidence="2">
    <location>
        <begin position="12"/>
        <end position="110"/>
    </location>
</feature>
<evidence type="ECO:0000259" key="2">
    <source>
        <dbReference type="Pfam" id="PF07978"/>
    </source>
</evidence>
<dbReference type="EMBL" id="FQZF01000002">
    <property type="protein sequence ID" value="SHI38906.1"/>
    <property type="molecule type" value="Genomic_DNA"/>
</dbReference>
<name>A0A1M6AR13_9PROT</name>
<keyword evidence="4" id="KW-1185">Reference proteome</keyword>
<dbReference type="InterPro" id="IPR051557">
    <property type="entry name" value="NipSnap_domain"/>
</dbReference>
<dbReference type="InterPro" id="IPR012577">
    <property type="entry name" value="NIPSNAP"/>
</dbReference>
<dbReference type="PANTHER" id="PTHR21017:SF17">
    <property type="entry name" value="PROTEIN NIPSNAP"/>
    <property type="match status" value="1"/>
</dbReference>
<organism evidence="3 4">
    <name type="scientific">Muricoccus roseus</name>
    <dbReference type="NCBI Taxonomy" id="198092"/>
    <lineage>
        <taxon>Bacteria</taxon>
        <taxon>Pseudomonadati</taxon>
        <taxon>Pseudomonadota</taxon>
        <taxon>Alphaproteobacteria</taxon>
        <taxon>Acetobacterales</taxon>
        <taxon>Roseomonadaceae</taxon>
        <taxon>Muricoccus</taxon>
    </lineage>
</organism>
<comment type="similarity">
    <text evidence="1">Belongs to the NipSnap family.</text>
</comment>
<evidence type="ECO:0000313" key="3">
    <source>
        <dbReference type="EMBL" id="SHI38906.1"/>
    </source>
</evidence>
<dbReference type="SUPFAM" id="SSF54909">
    <property type="entry name" value="Dimeric alpha+beta barrel"/>
    <property type="match status" value="1"/>
</dbReference>
<dbReference type="AlphaFoldDB" id="A0A1M6AR13"/>
<dbReference type="RefSeq" id="WP_245818118.1">
    <property type="nucleotide sequence ID" value="NZ_FQZF01000002.1"/>
</dbReference>
<dbReference type="InterPro" id="IPR011008">
    <property type="entry name" value="Dimeric_a/b-barrel"/>
</dbReference>
<proteinExistence type="inferred from homology"/>
<dbReference type="Gene3D" id="3.30.70.100">
    <property type="match status" value="1"/>
</dbReference>
<evidence type="ECO:0000256" key="1">
    <source>
        <dbReference type="ARBA" id="ARBA00005291"/>
    </source>
</evidence>
<evidence type="ECO:0000313" key="4">
    <source>
        <dbReference type="Proteomes" id="UP000184387"/>
    </source>
</evidence>
<sequence>MGERTGMLLDHRTYTCRPGTLKKHLALYEKHGWAAQTRHLGMPFAYLTTETGDVNSYVHVWMYEDAADRARRRAAMQADPEWIAYLEMSAEAGYLEKQENKLMVPVPFVPAPTRAGG</sequence>
<accession>A0A1M6AR13</accession>